<dbReference type="PANTHER" id="PTHR11748">
    <property type="entry name" value="D-LACTATE DEHYDROGENASE"/>
    <property type="match status" value="1"/>
</dbReference>
<dbReference type="InterPro" id="IPR016164">
    <property type="entry name" value="FAD-linked_Oxase-like_C"/>
</dbReference>
<gene>
    <name evidence="4" type="ORF">EV672_107177</name>
</gene>
<evidence type="ECO:0000313" key="4">
    <source>
        <dbReference type="EMBL" id="TDP81746.1"/>
    </source>
</evidence>
<dbReference type="AlphaFoldDB" id="A0A4R6R836"/>
<dbReference type="SUPFAM" id="SSF56176">
    <property type="entry name" value="FAD-binding/transporter-associated domain-like"/>
    <property type="match status" value="1"/>
</dbReference>
<keyword evidence="1" id="KW-0285">Flavoprotein</keyword>
<protein>
    <submittedName>
        <fullName evidence="4">Glycolate oxidase FAD binding subunit</fullName>
    </submittedName>
</protein>
<evidence type="ECO:0000256" key="1">
    <source>
        <dbReference type="ARBA" id="ARBA00022630"/>
    </source>
</evidence>
<proteinExistence type="predicted"/>
<dbReference type="RefSeq" id="WP_133609934.1">
    <property type="nucleotide sequence ID" value="NZ_SNXW01000007.1"/>
</dbReference>
<evidence type="ECO:0000313" key="5">
    <source>
        <dbReference type="Proteomes" id="UP000294593"/>
    </source>
</evidence>
<dbReference type="Proteomes" id="UP000294593">
    <property type="component" value="Unassembled WGS sequence"/>
</dbReference>
<evidence type="ECO:0000256" key="2">
    <source>
        <dbReference type="ARBA" id="ARBA00022827"/>
    </source>
</evidence>
<keyword evidence="5" id="KW-1185">Reference proteome</keyword>
<organism evidence="4 5">
    <name type="scientific">Aquabacterium commune</name>
    <dbReference type="NCBI Taxonomy" id="70586"/>
    <lineage>
        <taxon>Bacteria</taxon>
        <taxon>Pseudomonadati</taxon>
        <taxon>Pseudomonadota</taxon>
        <taxon>Betaproteobacteria</taxon>
        <taxon>Burkholderiales</taxon>
        <taxon>Aquabacterium</taxon>
    </lineage>
</organism>
<dbReference type="InterPro" id="IPR016169">
    <property type="entry name" value="FAD-bd_PCMH_sub2"/>
</dbReference>
<dbReference type="GO" id="GO:0003824">
    <property type="term" value="F:catalytic activity"/>
    <property type="evidence" value="ECO:0007669"/>
    <property type="project" value="InterPro"/>
</dbReference>
<sequence length="401" mass="42452">MAELDPPAQGALLSEPIAPADPAVWREWAERVHDAAARGACLRVRGGGSKDHLGDTTRGELLDTRDCQGIVAYEPSELVIRARAGTPLAEVETALAERGQHLAFEPPRFAFHADGSGAGAGAATLGGVVASGLSGPGRVSRGAVRDHVLGCTLMNGRAEVMRFGGAVMKNVAGFDLSRLMAGSMGTLGLLLEVTLKVMPQPVVSATMRFEMPQAEALAQVNQWAAQPLPLDASAWWDGLLVLRLRGARAAVASAVQRLYRERRGELLAPPVADAFWQGMRDQSDEFFQRARQAVAQAGGQGVALWRLSVPPTTAPLEVHGEQLIEWFGGQRWVCTPAPAAAVHALAARVGGHAQAVCSAQPLPCVDEAALSPVLLRLHRQVQRAFDPQGVFATGRLLPLSA</sequence>
<comment type="caution">
    <text evidence="4">The sequence shown here is derived from an EMBL/GenBank/DDBJ whole genome shotgun (WGS) entry which is preliminary data.</text>
</comment>
<keyword evidence="2" id="KW-0274">FAD</keyword>
<dbReference type="InterPro" id="IPR036318">
    <property type="entry name" value="FAD-bd_PCMH-like_sf"/>
</dbReference>
<name>A0A4R6R836_9BURK</name>
<dbReference type="InterPro" id="IPR016166">
    <property type="entry name" value="FAD-bd_PCMH"/>
</dbReference>
<dbReference type="Pfam" id="PF01565">
    <property type="entry name" value="FAD_binding_4"/>
    <property type="match status" value="1"/>
</dbReference>
<dbReference type="SUPFAM" id="SSF55103">
    <property type="entry name" value="FAD-linked oxidases, C-terminal domain"/>
    <property type="match status" value="1"/>
</dbReference>
<reference evidence="4 5" key="1">
    <citation type="submission" date="2019-03" db="EMBL/GenBank/DDBJ databases">
        <title>Genomic Encyclopedia of Type Strains, Phase IV (KMG-IV): sequencing the most valuable type-strain genomes for metagenomic binning, comparative biology and taxonomic classification.</title>
        <authorList>
            <person name="Goeker M."/>
        </authorList>
    </citation>
    <scope>NUCLEOTIDE SEQUENCE [LARGE SCALE GENOMIC DNA]</scope>
    <source>
        <strain evidence="4 5">DSM 11901</strain>
    </source>
</reference>
<dbReference type="EMBL" id="SNXW01000007">
    <property type="protein sequence ID" value="TDP81746.1"/>
    <property type="molecule type" value="Genomic_DNA"/>
</dbReference>
<dbReference type="PANTHER" id="PTHR11748:SF103">
    <property type="entry name" value="GLYCOLATE OXIDASE SUBUNIT GLCE"/>
    <property type="match status" value="1"/>
</dbReference>
<dbReference type="NCBIfam" id="NF008439">
    <property type="entry name" value="PRK11282.1"/>
    <property type="match status" value="1"/>
</dbReference>
<dbReference type="GO" id="GO:0071949">
    <property type="term" value="F:FAD binding"/>
    <property type="evidence" value="ECO:0007669"/>
    <property type="project" value="InterPro"/>
</dbReference>
<dbReference type="PROSITE" id="PS51387">
    <property type="entry name" value="FAD_PCMH"/>
    <property type="match status" value="1"/>
</dbReference>
<dbReference type="InterPro" id="IPR006094">
    <property type="entry name" value="Oxid_FAD_bind_N"/>
</dbReference>
<evidence type="ECO:0000259" key="3">
    <source>
        <dbReference type="PROSITE" id="PS51387"/>
    </source>
</evidence>
<accession>A0A4R6R836</accession>
<feature type="domain" description="FAD-binding PCMH-type" evidence="3">
    <location>
        <begin position="12"/>
        <end position="200"/>
    </location>
</feature>
<dbReference type="Gene3D" id="3.30.465.10">
    <property type="match status" value="1"/>
</dbReference>
<dbReference type="OrthoDB" id="9811557at2"/>